<dbReference type="PANTHER" id="PTHR30061">
    <property type="entry name" value="MALTOSE-BINDING PERIPLASMIC PROTEIN"/>
    <property type="match status" value="1"/>
</dbReference>
<dbReference type="PATRIC" id="fig|883066.3.peg.898"/>
<dbReference type="GO" id="GO:1901982">
    <property type="term" value="F:maltose binding"/>
    <property type="evidence" value="ECO:0007669"/>
    <property type="project" value="TreeGrafter"/>
</dbReference>
<dbReference type="PANTHER" id="PTHR30061:SF50">
    <property type="entry name" value="MALTOSE_MALTODEXTRIN-BINDING PERIPLASMIC PROTEIN"/>
    <property type="match status" value="1"/>
</dbReference>
<dbReference type="GO" id="GO:0042956">
    <property type="term" value="P:maltodextrin transmembrane transport"/>
    <property type="evidence" value="ECO:0007669"/>
    <property type="project" value="TreeGrafter"/>
</dbReference>
<dbReference type="GO" id="GO:0015144">
    <property type="term" value="F:carbohydrate transmembrane transporter activity"/>
    <property type="evidence" value="ECO:0007669"/>
    <property type="project" value="InterPro"/>
</dbReference>
<gene>
    <name evidence="7" type="ORF">HMPREF9233_00860</name>
</gene>
<comment type="similarity">
    <text evidence="1">Belongs to the bacterial solute-binding protein 1 family.</text>
</comment>
<dbReference type="SUPFAM" id="SSF53850">
    <property type="entry name" value="Periplasmic binding protein-like II"/>
    <property type="match status" value="1"/>
</dbReference>
<dbReference type="InterPro" id="IPR006060">
    <property type="entry name" value="Maltose/Cyclodextrin-bd"/>
</dbReference>
<feature type="signal peptide" evidence="6">
    <location>
        <begin position="1"/>
        <end position="19"/>
    </location>
</feature>
<dbReference type="AlphaFoldDB" id="K9ECV5"/>
<proteinExistence type="inferred from homology"/>
<dbReference type="STRING" id="202789.GCA_001457435_01265"/>
<dbReference type="HOGENOM" id="CLU_031285_17_0_11"/>
<keyword evidence="2" id="KW-0813">Transport</keyword>
<dbReference type="GO" id="GO:0055052">
    <property type="term" value="C:ATP-binding cassette (ABC) transporter complex, substrate-binding subunit-containing"/>
    <property type="evidence" value="ECO:0007669"/>
    <property type="project" value="TreeGrafter"/>
</dbReference>
<keyword evidence="3" id="KW-0762">Sugar transport</keyword>
<dbReference type="PRINTS" id="PR00181">
    <property type="entry name" value="MALTOSEBP"/>
</dbReference>
<dbReference type="eggNOG" id="COG2182">
    <property type="taxonomic scope" value="Bacteria"/>
</dbReference>
<evidence type="ECO:0000256" key="4">
    <source>
        <dbReference type="ARBA" id="ARBA00022729"/>
    </source>
</evidence>
<reference evidence="7 8" key="1">
    <citation type="submission" date="2012-09" db="EMBL/GenBank/DDBJ databases">
        <title>The Genome Sequence of Actinobaculum massiliae ACS-171-V-COL2.</title>
        <authorList>
            <consortium name="The Broad Institute Genome Sequencing Platform"/>
            <person name="Earl A."/>
            <person name="Ward D."/>
            <person name="Feldgarden M."/>
            <person name="Gevers D."/>
            <person name="Saerens B."/>
            <person name="Vaneechoutte M."/>
            <person name="Walker B."/>
            <person name="Young S.K."/>
            <person name="Zeng Q."/>
            <person name="Gargeya S."/>
            <person name="Fitzgerald M."/>
            <person name="Haas B."/>
            <person name="Abouelleil A."/>
            <person name="Alvarado L."/>
            <person name="Arachchi H.M."/>
            <person name="Berlin A."/>
            <person name="Chapman S.B."/>
            <person name="Goldberg J."/>
            <person name="Griggs A."/>
            <person name="Gujja S."/>
            <person name="Hansen M."/>
            <person name="Howarth C."/>
            <person name="Imamovic A."/>
            <person name="Larimer J."/>
            <person name="McCowen C."/>
            <person name="Montmayeur A."/>
            <person name="Murphy C."/>
            <person name="Neiman D."/>
            <person name="Pearson M."/>
            <person name="Priest M."/>
            <person name="Roberts A."/>
            <person name="Saif S."/>
            <person name="Shea T."/>
            <person name="Sisk P."/>
            <person name="Sykes S."/>
            <person name="Wortman J."/>
            <person name="Nusbaum C."/>
            <person name="Birren B."/>
        </authorList>
    </citation>
    <scope>NUCLEOTIDE SEQUENCE [LARGE SCALE GENOMIC DNA]</scope>
    <source>
        <strain evidence="8">ACS-171-V-Col2</strain>
    </source>
</reference>
<dbReference type="CDD" id="cd13586">
    <property type="entry name" value="PBP2_Maltose_binding_like"/>
    <property type="match status" value="1"/>
</dbReference>
<organism evidence="7 8">
    <name type="scientific">Actinobaculum massiliense ACS-171-V-Col2</name>
    <dbReference type="NCBI Taxonomy" id="883066"/>
    <lineage>
        <taxon>Bacteria</taxon>
        <taxon>Bacillati</taxon>
        <taxon>Actinomycetota</taxon>
        <taxon>Actinomycetes</taxon>
        <taxon>Actinomycetales</taxon>
        <taxon>Actinomycetaceae</taxon>
        <taxon>Actinobaculum</taxon>
    </lineage>
</organism>
<name>K9ECV5_9ACTO</name>
<evidence type="ECO:0000256" key="2">
    <source>
        <dbReference type="ARBA" id="ARBA00022448"/>
    </source>
</evidence>
<accession>K9ECV5</accession>
<evidence type="ECO:0000256" key="1">
    <source>
        <dbReference type="ARBA" id="ARBA00008520"/>
    </source>
</evidence>
<keyword evidence="8" id="KW-1185">Reference proteome</keyword>
<dbReference type="RefSeq" id="WP_007001066.1">
    <property type="nucleotide sequence ID" value="NZ_JH992955.1"/>
</dbReference>
<comment type="caution">
    <text evidence="7">The sequence shown here is derived from an EMBL/GenBank/DDBJ whole genome shotgun (WGS) entry which is preliminary data.</text>
</comment>
<evidence type="ECO:0000256" key="6">
    <source>
        <dbReference type="SAM" id="SignalP"/>
    </source>
</evidence>
<feature type="compositionally biased region" description="Low complexity" evidence="5">
    <location>
        <begin position="26"/>
        <end position="38"/>
    </location>
</feature>
<feature type="chain" id="PRO_5038587255" evidence="6">
    <location>
        <begin position="20"/>
        <end position="414"/>
    </location>
</feature>
<evidence type="ECO:0000256" key="3">
    <source>
        <dbReference type="ARBA" id="ARBA00022597"/>
    </source>
</evidence>
<evidence type="ECO:0000256" key="5">
    <source>
        <dbReference type="SAM" id="MobiDB-lite"/>
    </source>
</evidence>
<dbReference type="Pfam" id="PF13416">
    <property type="entry name" value="SBP_bac_8"/>
    <property type="match status" value="1"/>
</dbReference>
<feature type="region of interest" description="Disordered" evidence="5">
    <location>
        <begin position="24"/>
        <end position="45"/>
    </location>
</feature>
<keyword evidence="4 6" id="KW-0732">Signal</keyword>
<dbReference type="Gene3D" id="3.40.190.10">
    <property type="entry name" value="Periplasmic binding protein-like II"/>
    <property type="match status" value="2"/>
</dbReference>
<dbReference type="GO" id="GO:0015768">
    <property type="term" value="P:maltose transport"/>
    <property type="evidence" value="ECO:0007669"/>
    <property type="project" value="TreeGrafter"/>
</dbReference>
<sequence>MRKSIFVAAASAMALMLSACGGGGSQSTSTSAGSDTASEPATSTGVSLTVWSDSNREPALKDAAAKFEAQTGNHVEVVVREFSDIRADFSTQVSNGEGPDITVGANDWLGEFAANGLVAPIELGDKASEFDETAVKAFTYNGQTYGLPYAIENLAMIRNTELADSTPATFDEMIAKGKAAGKQYPFVVQTTEKGDPYTYYPLQASFGSAVFATNDQGELTNELTLGSAEGEAFAKWLGEQGKAGVLETSMTYDVAVDAFKNGQSPYILGGPWMIKDFEDAGLKVAVDPVPSAGGQKAVPFVGVQGFYVSSASKNQIVANQFLTEYMATEEAQLAIYEAGNRLPALTTAAKKAAEDPATAGFAKAAEGAQFMPNIPAMNNVWTPWGIAEAKIIDGADPVSTWQGMVNEVQASIAK</sequence>
<dbReference type="InterPro" id="IPR006059">
    <property type="entry name" value="SBP"/>
</dbReference>
<dbReference type="PROSITE" id="PS51257">
    <property type="entry name" value="PROKAR_LIPOPROTEIN"/>
    <property type="match status" value="1"/>
</dbReference>
<dbReference type="Proteomes" id="UP000009888">
    <property type="component" value="Unassembled WGS sequence"/>
</dbReference>
<protein>
    <submittedName>
        <fullName evidence="7">Uncharacterized protein</fullName>
    </submittedName>
</protein>
<evidence type="ECO:0000313" key="8">
    <source>
        <dbReference type="Proteomes" id="UP000009888"/>
    </source>
</evidence>
<dbReference type="EMBL" id="AGWL01000005">
    <property type="protein sequence ID" value="EKU95099.1"/>
    <property type="molecule type" value="Genomic_DNA"/>
</dbReference>
<evidence type="ECO:0000313" key="7">
    <source>
        <dbReference type="EMBL" id="EKU95099.1"/>
    </source>
</evidence>